<dbReference type="EMBL" id="CZAO01000022">
    <property type="protein sequence ID" value="CUQ25289.1"/>
    <property type="molecule type" value="Genomic_DNA"/>
</dbReference>
<proteinExistence type="predicted"/>
<dbReference type="Proteomes" id="UP000095766">
    <property type="component" value="Unassembled WGS sequence"/>
</dbReference>
<organism evidence="1 2">
    <name type="scientific">Bacteroides uniformis</name>
    <dbReference type="NCBI Taxonomy" id="820"/>
    <lineage>
        <taxon>Bacteria</taxon>
        <taxon>Pseudomonadati</taxon>
        <taxon>Bacteroidota</taxon>
        <taxon>Bacteroidia</taxon>
        <taxon>Bacteroidales</taxon>
        <taxon>Bacteroidaceae</taxon>
        <taxon>Bacteroides</taxon>
    </lineage>
</organism>
<dbReference type="RefSeq" id="WP_165852974.1">
    <property type="nucleotide sequence ID" value="NZ_AP019724.1"/>
</dbReference>
<evidence type="ECO:0000313" key="1">
    <source>
        <dbReference type="EMBL" id="CUQ25289.1"/>
    </source>
</evidence>
<dbReference type="AlphaFoldDB" id="A0A174V289"/>
<reference evidence="1 2" key="1">
    <citation type="submission" date="2015-09" db="EMBL/GenBank/DDBJ databases">
        <authorList>
            <consortium name="Pathogen Informatics"/>
        </authorList>
    </citation>
    <scope>NUCLEOTIDE SEQUENCE [LARGE SCALE GENOMIC DNA]</scope>
    <source>
        <strain evidence="1 2">2789STDY5834898</strain>
    </source>
</reference>
<name>A0A174V289_BACUN</name>
<sequence length="46" mass="5579">MPQHNAIKLFEAKKVRTVWDDIEERWYFSIVDVVTVCCMPIQLRLR</sequence>
<evidence type="ECO:0000313" key="2">
    <source>
        <dbReference type="Proteomes" id="UP000095766"/>
    </source>
</evidence>
<accession>A0A174V289</accession>
<protein>
    <submittedName>
        <fullName evidence="1">DNA repair ATPase</fullName>
    </submittedName>
</protein>
<gene>
    <name evidence="1" type="ORF">ERS852510_03673</name>
</gene>